<accession>A0A2J6SVV1</accession>
<evidence type="ECO:0000313" key="1">
    <source>
        <dbReference type="EMBL" id="PMD54894.1"/>
    </source>
</evidence>
<organism evidence="1 2">
    <name type="scientific">Hyaloscypha bicolor E</name>
    <dbReference type="NCBI Taxonomy" id="1095630"/>
    <lineage>
        <taxon>Eukaryota</taxon>
        <taxon>Fungi</taxon>
        <taxon>Dikarya</taxon>
        <taxon>Ascomycota</taxon>
        <taxon>Pezizomycotina</taxon>
        <taxon>Leotiomycetes</taxon>
        <taxon>Helotiales</taxon>
        <taxon>Hyaloscyphaceae</taxon>
        <taxon>Hyaloscypha</taxon>
        <taxon>Hyaloscypha bicolor</taxon>
    </lineage>
</organism>
<evidence type="ECO:0000313" key="2">
    <source>
        <dbReference type="Proteomes" id="UP000235371"/>
    </source>
</evidence>
<proteinExistence type="predicted"/>
<sequence length="163" mass="19333">DLHRILNTLRPQRIAVLPHSPRTPRTRIRKSRARETTRSDRIRIKTALEWATPRSVWRRYKDEYGFTLRQIRLVQQNLITPQKKTKVGRKPTIPAEKVTKLKEWLLANPVYRYISFYNLPTCTPELELQEYGFEAIRTVFKSIGYGRRVAKRKGFSDDLVHMA</sequence>
<dbReference type="RefSeq" id="XP_024731798.1">
    <property type="nucleotide sequence ID" value="XM_024887902.1"/>
</dbReference>
<keyword evidence="2" id="KW-1185">Reference proteome</keyword>
<dbReference type="GeneID" id="36595978"/>
<dbReference type="EMBL" id="KZ613856">
    <property type="protein sequence ID" value="PMD54894.1"/>
    <property type="molecule type" value="Genomic_DNA"/>
</dbReference>
<dbReference type="InParanoid" id="A0A2J6SVV1"/>
<dbReference type="Proteomes" id="UP000235371">
    <property type="component" value="Unassembled WGS sequence"/>
</dbReference>
<dbReference type="OrthoDB" id="3559217at2759"/>
<evidence type="ECO:0008006" key="3">
    <source>
        <dbReference type="Google" id="ProtNLM"/>
    </source>
</evidence>
<protein>
    <recommendedName>
        <fullName evidence="3">Transposase Tc1-like domain-containing protein</fullName>
    </recommendedName>
</protein>
<reference evidence="1 2" key="1">
    <citation type="submission" date="2016-04" db="EMBL/GenBank/DDBJ databases">
        <title>A degradative enzymes factory behind the ericoid mycorrhizal symbiosis.</title>
        <authorList>
            <consortium name="DOE Joint Genome Institute"/>
            <person name="Martino E."/>
            <person name="Morin E."/>
            <person name="Grelet G."/>
            <person name="Kuo A."/>
            <person name="Kohler A."/>
            <person name="Daghino S."/>
            <person name="Barry K."/>
            <person name="Choi C."/>
            <person name="Cichocki N."/>
            <person name="Clum A."/>
            <person name="Copeland A."/>
            <person name="Hainaut M."/>
            <person name="Haridas S."/>
            <person name="Labutti K."/>
            <person name="Lindquist E."/>
            <person name="Lipzen A."/>
            <person name="Khouja H.-R."/>
            <person name="Murat C."/>
            <person name="Ohm R."/>
            <person name="Olson A."/>
            <person name="Spatafora J."/>
            <person name="Veneault-Fourrey C."/>
            <person name="Henrissat B."/>
            <person name="Grigoriev I."/>
            <person name="Martin F."/>
            <person name="Perotto S."/>
        </authorList>
    </citation>
    <scope>NUCLEOTIDE SEQUENCE [LARGE SCALE GENOMIC DNA]</scope>
    <source>
        <strain evidence="1 2">E</strain>
    </source>
</reference>
<feature type="non-terminal residue" evidence="1">
    <location>
        <position position="1"/>
    </location>
</feature>
<dbReference type="AlphaFoldDB" id="A0A2J6SVV1"/>
<gene>
    <name evidence="1" type="ORF">K444DRAFT_696119</name>
</gene>
<name>A0A2J6SVV1_9HELO</name>